<dbReference type="InterPro" id="IPR051044">
    <property type="entry name" value="MAG_DAG_Lipase"/>
</dbReference>
<dbReference type="EMBL" id="JACYXI010000016">
    <property type="protein sequence ID" value="MBD8893797.1"/>
    <property type="molecule type" value="Genomic_DNA"/>
</dbReference>
<dbReference type="Pfam" id="PF12146">
    <property type="entry name" value="Hydrolase_4"/>
    <property type="match status" value="1"/>
</dbReference>
<accession>A0ABR9CSI3</accession>
<dbReference type="SUPFAM" id="SSF53474">
    <property type="entry name" value="alpha/beta-Hydrolases"/>
    <property type="match status" value="1"/>
</dbReference>
<comment type="caution">
    <text evidence="2">The sequence shown here is derived from an EMBL/GenBank/DDBJ whole genome shotgun (WGS) entry which is preliminary data.</text>
</comment>
<dbReference type="Gene3D" id="3.40.50.1820">
    <property type="entry name" value="alpha/beta hydrolase"/>
    <property type="match status" value="1"/>
</dbReference>
<gene>
    <name evidence="2" type="ORF">IG616_19810</name>
</gene>
<dbReference type="InterPro" id="IPR029058">
    <property type="entry name" value="AB_hydrolase_fold"/>
</dbReference>
<evidence type="ECO:0000259" key="1">
    <source>
        <dbReference type="Pfam" id="PF12146"/>
    </source>
</evidence>
<sequence>MTLVDIPENPVPGGAVSGFVETPDGVKIRYARWPSAEGARRRGTVTILQGRAEFIEKYFEVVQDLRKRGFAVIAFDWRGQGGSGRLLRSPVRGHVRRFSDYFEDLHTVLKQVSLAEYPGPHFALAHSTGAAILLADTARLRTMIDRAVLTAPLTGLLDWGRRERWAFRTACLLKYAGLGRMFIPGGNVRLYEKFEDNVQTSDRRRYERALAVLDKEPSLGIGSPTVGWLHAAARCLLSFRQRRFGPSVSLPVLVIAAGADRIVSTPATEDLVSRTKAAGYLEIPGAQHELMMEAEPIRNQFWAAFDAFIPGREFDGPKID</sequence>
<dbReference type="InterPro" id="IPR022742">
    <property type="entry name" value="Hydrolase_4"/>
</dbReference>
<dbReference type="RefSeq" id="WP_192150128.1">
    <property type="nucleotide sequence ID" value="NZ_JACYXI010000016.1"/>
</dbReference>
<keyword evidence="2" id="KW-0378">Hydrolase</keyword>
<evidence type="ECO:0000313" key="2">
    <source>
        <dbReference type="EMBL" id="MBD8893797.1"/>
    </source>
</evidence>
<name>A0ABR9CSI3_9HYPH</name>
<protein>
    <submittedName>
        <fullName evidence="2">Alpha/beta hydrolase</fullName>
    </submittedName>
</protein>
<dbReference type="GO" id="GO:0016787">
    <property type="term" value="F:hydrolase activity"/>
    <property type="evidence" value="ECO:0007669"/>
    <property type="project" value="UniProtKB-KW"/>
</dbReference>
<feature type="domain" description="Serine aminopeptidase S33" evidence="1">
    <location>
        <begin position="41"/>
        <end position="294"/>
    </location>
</feature>
<keyword evidence="3" id="KW-1185">Reference proteome</keyword>
<evidence type="ECO:0000313" key="3">
    <source>
        <dbReference type="Proteomes" id="UP000632063"/>
    </source>
</evidence>
<proteinExistence type="predicted"/>
<dbReference type="PANTHER" id="PTHR11614">
    <property type="entry name" value="PHOSPHOLIPASE-RELATED"/>
    <property type="match status" value="1"/>
</dbReference>
<reference evidence="3" key="1">
    <citation type="submission" date="2020-09" db="EMBL/GenBank/DDBJ databases">
        <title>The genome sequence of strain Labrenzia suaedae 4C16A.</title>
        <authorList>
            <person name="Liu Y."/>
        </authorList>
    </citation>
    <scope>NUCLEOTIDE SEQUENCE [LARGE SCALE GENOMIC DNA]</scope>
    <source>
        <strain evidence="3">4C16A</strain>
    </source>
</reference>
<dbReference type="Proteomes" id="UP000632063">
    <property type="component" value="Unassembled WGS sequence"/>
</dbReference>
<organism evidence="2 3">
    <name type="scientific">Roseibium litorale</name>
    <dbReference type="NCBI Taxonomy" id="2803841"/>
    <lineage>
        <taxon>Bacteria</taxon>
        <taxon>Pseudomonadati</taxon>
        <taxon>Pseudomonadota</taxon>
        <taxon>Alphaproteobacteria</taxon>
        <taxon>Hyphomicrobiales</taxon>
        <taxon>Stappiaceae</taxon>
        <taxon>Roseibium</taxon>
    </lineage>
</organism>
<reference evidence="2 3" key="2">
    <citation type="journal article" date="2021" name="Int. J. Syst. Evol. Microbiol.">
        <title>Roseibium litorale sp. nov., isolated from a tidal flat sediment and proposal for the reclassification of Labrenzia polysiphoniae as Roseibium polysiphoniae comb. nov.</title>
        <authorList>
            <person name="Liu Y."/>
            <person name="Pei T."/>
            <person name="Du J."/>
            <person name="Chao M."/>
            <person name="Deng M.R."/>
            <person name="Zhu H."/>
        </authorList>
    </citation>
    <scope>NUCLEOTIDE SEQUENCE [LARGE SCALE GENOMIC DNA]</scope>
    <source>
        <strain evidence="2 3">4C16A</strain>
    </source>
</reference>